<proteinExistence type="predicted"/>
<evidence type="ECO:0000313" key="4">
    <source>
        <dbReference type="Proteomes" id="UP000001953"/>
    </source>
</evidence>
<name>Q1QQ00_NITHX</name>
<accession>Q1QQ00</accession>
<dbReference type="SUPFAM" id="SSF69255">
    <property type="entry name" value="gp5 N-terminal domain-like"/>
    <property type="match status" value="1"/>
</dbReference>
<sequence>MSRKTMAQYGFVDSVRPDDDDEPPASDPISGAKRYYGKYRGTVLPVPDTDRRGRLMVEVVDRDGPNITGWARPCLPWAGMQLGSLIVPPPGAKVWVEFEQGLPDYPIWVGCWWGSPAETPTVAKTSAPLMPIFALQTLLQHGLVVTDTPYLPYLPTGGVLIGNTTACIAIDMTGVRIFGPTVQVNGDPAGAVPAAAALLVTK</sequence>
<dbReference type="STRING" id="323097.Nham_0821"/>
<dbReference type="Proteomes" id="UP000001953">
    <property type="component" value="Chromosome"/>
</dbReference>
<dbReference type="Gene3D" id="2.40.50.230">
    <property type="entry name" value="Gp5 N-terminal domain"/>
    <property type="match status" value="1"/>
</dbReference>
<reference evidence="3 4" key="1">
    <citation type="submission" date="2006-03" db="EMBL/GenBank/DDBJ databases">
        <title>Complete sequence of chromosome of Nitrobacter hamburgensis X14.</title>
        <authorList>
            <consortium name="US DOE Joint Genome Institute"/>
            <person name="Copeland A."/>
            <person name="Lucas S."/>
            <person name="Lapidus A."/>
            <person name="Barry K."/>
            <person name="Detter J.C."/>
            <person name="Glavina del Rio T."/>
            <person name="Hammon N."/>
            <person name="Israni S."/>
            <person name="Dalin E."/>
            <person name="Tice H."/>
            <person name="Pitluck S."/>
            <person name="Chain P."/>
            <person name="Malfatti S."/>
            <person name="Shin M."/>
            <person name="Vergez L."/>
            <person name="Schmutz J."/>
            <person name="Larimer F."/>
            <person name="Land M."/>
            <person name="Hauser L."/>
            <person name="Kyrpides N."/>
            <person name="Ivanova N."/>
            <person name="Ward B."/>
            <person name="Arp D."/>
            <person name="Klotz M."/>
            <person name="Stein L."/>
            <person name="O'Mullan G."/>
            <person name="Starkenburg S."/>
            <person name="Sayavedra L."/>
            <person name="Poret-Peterson A.T."/>
            <person name="Gentry M.E."/>
            <person name="Bruce D."/>
            <person name="Richardson P."/>
        </authorList>
    </citation>
    <scope>NUCLEOTIDE SEQUENCE [LARGE SCALE GENOMIC DNA]</scope>
    <source>
        <strain evidence="4">DSM 10229 / NCIMB 13809 / X14</strain>
    </source>
</reference>
<dbReference type="eggNOG" id="COG3501">
    <property type="taxonomic scope" value="Bacteria"/>
</dbReference>
<dbReference type="KEGG" id="nha:Nham_0821"/>
<feature type="domain" description="Gp5/Type VI secretion system Vgr protein OB-fold" evidence="2">
    <location>
        <begin position="39"/>
        <end position="113"/>
    </location>
</feature>
<dbReference type="InterPro" id="IPR006531">
    <property type="entry name" value="Gp5/Vgr_OB"/>
</dbReference>
<dbReference type="AlphaFoldDB" id="Q1QQ00"/>
<dbReference type="InterPro" id="IPR037026">
    <property type="entry name" value="Vgr_OB-fold_dom_sf"/>
</dbReference>
<evidence type="ECO:0000256" key="1">
    <source>
        <dbReference type="SAM" id="MobiDB-lite"/>
    </source>
</evidence>
<protein>
    <recommendedName>
        <fullName evidence="2">Gp5/Type VI secretion system Vgr protein OB-fold domain-containing protein</fullName>
    </recommendedName>
</protein>
<organism evidence="3 4">
    <name type="scientific">Nitrobacter hamburgensis (strain DSM 10229 / NCIMB 13809 / X14)</name>
    <dbReference type="NCBI Taxonomy" id="323097"/>
    <lineage>
        <taxon>Bacteria</taxon>
        <taxon>Pseudomonadati</taxon>
        <taxon>Pseudomonadota</taxon>
        <taxon>Alphaproteobacteria</taxon>
        <taxon>Hyphomicrobiales</taxon>
        <taxon>Nitrobacteraceae</taxon>
        <taxon>Nitrobacter</taxon>
    </lineage>
</organism>
<dbReference type="HOGENOM" id="CLU_019505_1_0_5"/>
<evidence type="ECO:0000313" key="3">
    <source>
        <dbReference type="EMBL" id="ABE61697.1"/>
    </source>
</evidence>
<feature type="region of interest" description="Disordered" evidence="1">
    <location>
        <begin position="1"/>
        <end position="30"/>
    </location>
</feature>
<evidence type="ECO:0000259" key="2">
    <source>
        <dbReference type="Pfam" id="PF04717"/>
    </source>
</evidence>
<gene>
    <name evidence="3" type="ordered locus">Nham_0821</name>
</gene>
<dbReference type="EMBL" id="CP000319">
    <property type="protein sequence ID" value="ABE61697.1"/>
    <property type="molecule type" value="Genomic_DNA"/>
</dbReference>
<dbReference type="Pfam" id="PF04717">
    <property type="entry name" value="Phage_base_V"/>
    <property type="match status" value="1"/>
</dbReference>
<dbReference type="RefSeq" id="WP_011509398.1">
    <property type="nucleotide sequence ID" value="NC_007964.1"/>
</dbReference>
<keyword evidence="4" id="KW-1185">Reference proteome</keyword>